<accession>A0A839DX41</accession>
<dbReference type="EMBL" id="JACGWZ010000001">
    <property type="protein sequence ID" value="MBA8823308.1"/>
    <property type="molecule type" value="Genomic_DNA"/>
</dbReference>
<dbReference type="AlphaFoldDB" id="A0A839DX41"/>
<proteinExistence type="predicted"/>
<sequence length="148" mass="16046">MNTITEAERDQKVKKAGLAVIGPETNAQIPDPEQAWKAVSNLEIRPSATIAEDADDALEQVNQEWLTHAHDKKIINPDGSFLVSISAPGSFRLPWARVQLSPSIRLAQELTAFPGQPEFVAMATDGSAACGVTSEEDEYWVVCSILGE</sequence>
<name>A0A839DX41_9PSEU</name>
<dbReference type="RefSeq" id="WP_182542640.1">
    <property type="nucleotide sequence ID" value="NZ_JACGWZ010000001.1"/>
</dbReference>
<evidence type="ECO:0000313" key="2">
    <source>
        <dbReference type="Proteomes" id="UP000569329"/>
    </source>
</evidence>
<protein>
    <submittedName>
        <fullName evidence="1">Uncharacterized protein</fullName>
    </submittedName>
</protein>
<reference evidence="1 2" key="1">
    <citation type="submission" date="2020-07" db="EMBL/GenBank/DDBJ databases">
        <title>Sequencing the genomes of 1000 actinobacteria strains.</title>
        <authorList>
            <person name="Klenk H.-P."/>
        </authorList>
    </citation>
    <scope>NUCLEOTIDE SEQUENCE [LARGE SCALE GENOMIC DNA]</scope>
    <source>
        <strain evidence="1 2">DSM 45975</strain>
    </source>
</reference>
<organism evidence="1 2">
    <name type="scientific">Halosaccharopolyspora lacisalsi</name>
    <dbReference type="NCBI Taxonomy" id="1000566"/>
    <lineage>
        <taxon>Bacteria</taxon>
        <taxon>Bacillati</taxon>
        <taxon>Actinomycetota</taxon>
        <taxon>Actinomycetes</taxon>
        <taxon>Pseudonocardiales</taxon>
        <taxon>Pseudonocardiaceae</taxon>
        <taxon>Halosaccharopolyspora</taxon>
    </lineage>
</organism>
<evidence type="ECO:0000313" key="1">
    <source>
        <dbReference type="EMBL" id="MBA8823308.1"/>
    </source>
</evidence>
<dbReference type="Proteomes" id="UP000569329">
    <property type="component" value="Unassembled WGS sequence"/>
</dbReference>
<comment type="caution">
    <text evidence="1">The sequence shown here is derived from an EMBL/GenBank/DDBJ whole genome shotgun (WGS) entry which is preliminary data.</text>
</comment>
<gene>
    <name evidence="1" type="ORF">FHX42_000637</name>
</gene>
<keyword evidence="2" id="KW-1185">Reference proteome</keyword>